<dbReference type="Pfam" id="PF00753">
    <property type="entry name" value="Lactamase_B"/>
    <property type="match status" value="1"/>
</dbReference>
<dbReference type="GO" id="GO:0016787">
    <property type="term" value="F:hydrolase activity"/>
    <property type="evidence" value="ECO:0007669"/>
    <property type="project" value="UniProtKB-KW"/>
</dbReference>
<dbReference type="SUPFAM" id="SSF56281">
    <property type="entry name" value="Metallo-hydrolase/oxidoreductase"/>
    <property type="match status" value="1"/>
</dbReference>
<comment type="caution">
    <text evidence="6">The sequence shown here is derived from an EMBL/GenBank/DDBJ whole genome shotgun (WGS) entry which is preliminary data.</text>
</comment>
<dbReference type="EMBL" id="QHHQ01000002">
    <property type="protein sequence ID" value="RAI01749.1"/>
    <property type="molecule type" value="Genomic_DNA"/>
</dbReference>
<evidence type="ECO:0000256" key="3">
    <source>
        <dbReference type="ARBA" id="ARBA00022801"/>
    </source>
</evidence>
<comment type="similarity">
    <text evidence="1">Belongs to the metallo-beta-lactamase superfamily.</text>
</comment>
<keyword evidence="4" id="KW-0862">Zinc</keyword>
<dbReference type="InterPro" id="IPR036866">
    <property type="entry name" value="RibonucZ/Hydroxyglut_hydro"/>
</dbReference>
<dbReference type="Proteomes" id="UP000249590">
    <property type="component" value="Unassembled WGS sequence"/>
</dbReference>
<dbReference type="AlphaFoldDB" id="A0A8B2NTA2"/>
<evidence type="ECO:0000313" key="6">
    <source>
        <dbReference type="EMBL" id="RAI01749.1"/>
    </source>
</evidence>
<evidence type="ECO:0000259" key="5">
    <source>
        <dbReference type="SMART" id="SM00849"/>
    </source>
</evidence>
<dbReference type="SMART" id="SM00849">
    <property type="entry name" value="Lactamase_B"/>
    <property type="match status" value="1"/>
</dbReference>
<protein>
    <submittedName>
        <fullName evidence="6">MBL fold metallo-hydrolase</fullName>
    </submittedName>
</protein>
<accession>A0A8B2NTA2</accession>
<sequence>MLPTEQIPGVYHRKVGDILVTALTDGYLDAGYGIFHSVSADEAASILDEGREPSPPRISVNMFLVRGNGRTALVDTGSSDCMGDTLGLLPQSLAAAGVTPEEIDTILLTHMHPDHSAGLLTPEGKVQFPNAEVVVGEADYALWHDDAAMASTDERRRMRYFEWSRKQIAPYRDRLVWAEGDVMPGVTTVPLPGHTPGHCGYLIHSGNDSMLVWGDTVHVPGVQVPRPEASMVFDWEPDRAVESRRRVFDMVASENTLVAGMHIHFPGFGRMIRTGDGYRLVPEAWTFTL</sequence>
<evidence type="ECO:0000256" key="1">
    <source>
        <dbReference type="ARBA" id="ARBA00007749"/>
    </source>
</evidence>
<gene>
    <name evidence="6" type="ORF">DLJ53_10100</name>
</gene>
<evidence type="ECO:0000256" key="4">
    <source>
        <dbReference type="ARBA" id="ARBA00022833"/>
    </source>
</evidence>
<keyword evidence="2" id="KW-0479">Metal-binding</keyword>
<dbReference type="PANTHER" id="PTHR42978">
    <property type="entry name" value="QUORUM-QUENCHING LACTONASE YTNP-RELATED-RELATED"/>
    <property type="match status" value="1"/>
</dbReference>
<name>A0A8B2NTA2_9HYPH</name>
<dbReference type="RefSeq" id="WP_111344848.1">
    <property type="nucleotide sequence ID" value="NZ_JAIWKD010000002.1"/>
</dbReference>
<dbReference type="OrthoDB" id="9773738at2"/>
<dbReference type="GO" id="GO:0046872">
    <property type="term" value="F:metal ion binding"/>
    <property type="evidence" value="ECO:0007669"/>
    <property type="project" value="UniProtKB-KW"/>
</dbReference>
<reference evidence="6 7" key="1">
    <citation type="submission" date="2018-05" db="EMBL/GenBank/DDBJ databases">
        <title>Acuticoccus sediminis sp. nov., isolated from deep-sea sediment of Indian Ocean.</title>
        <authorList>
            <person name="Liu X."/>
            <person name="Lai Q."/>
            <person name="Du Y."/>
            <person name="Sun F."/>
            <person name="Zhang X."/>
            <person name="Wang S."/>
            <person name="Shao Z."/>
        </authorList>
    </citation>
    <scope>NUCLEOTIDE SEQUENCE [LARGE SCALE GENOMIC DNA]</scope>
    <source>
        <strain evidence="6 7">PTG4-2</strain>
    </source>
</reference>
<evidence type="ECO:0000256" key="2">
    <source>
        <dbReference type="ARBA" id="ARBA00022723"/>
    </source>
</evidence>
<dbReference type="InterPro" id="IPR001279">
    <property type="entry name" value="Metallo-B-lactamas"/>
</dbReference>
<dbReference type="PANTHER" id="PTHR42978:SF6">
    <property type="entry name" value="QUORUM-QUENCHING LACTONASE YTNP-RELATED"/>
    <property type="match status" value="1"/>
</dbReference>
<evidence type="ECO:0000313" key="7">
    <source>
        <dbReference type="Proteomes" id="UP000249590"/>
    </source>
</evidence>
<dbReference type="Gene3D" id="3.60.15.10">
    <property type="entry name" value="Ribonuclease Z/Hydroxyacylglutathione hydrolase-like"/>
    <property type="match status" value="1"/>
</dbReference>
<dbReference type="InterPro" id="IPR051013">
    <property type="entry name" value="MBL_superfamily_lactonases"/>
</dbReference>
<dbReference type="CDD" id="cd07720">
    <property type="entry name" value="OPHC2-like_MBL-fold"/>
    <property type="match status" value="1"/>
</dbReference>
<feature type="domain" description="Metallo-beta-lactamase" evidence="5">
    <location>
        <begin position="59"/>
        <end position="262"/>
    </location>
</feature>
<organism evidence="6 7">
    <name type="scientific">Acuticoccus sediminis</name>
    <dbReference type="NCBI Taxonomy" id="2184697"/>
    <lineage>
        <taxon>Bacteria</taxon>
        <taxon>Pseudomonadati</taxon>
        <taxon>Pseudomonadota</taxon>
        <taxon>Alphaproteobacteria</taxon>
        <taxon>Hyphomicrobiales</taxon>
        <taxon>Amorphaceae</taxon>
        <taxon>Acuticoccus</taxon>
    </lineage>
</organism>
<keyword evidence="7" id="KW-1185">Reference proteome</keyword>
<proteinExistence type="inferred from homology"/>
<keyword evidence="3 6" id="KW-0378">Hydrolase</keyword>